<evidence type="ECO:0000313" key="1">
    <source>
        <dbReference type="EMBL" id="ETR96794.1"/>
    </source>
</evidence>
<accession>A0A024RUG0</accession>
<dbReference type="KEGG" id="trr:M419DRAFT_93260"/>
<sequence length="257" mass="30143">MAVRMGLFGVAGNHKQEDISSLPEPARSAHLYAAWGSFNWITHMSLFYHKPGLQCPNAPPRLPIPDAKRITNQSPIVQAQVRRLNLILRIWEECSGVFPCICQCWSISPELALLYRHKGPLKGDRRTFCLAELKFRELLGWSNRLPRRLCRNDQSPHYVQILQYEPPLSVAQRRPLWRTRVSHQLRQLKQLMINYRLHFASSPYTIWWHTAMTYLANAILQKPKEENCFFYFLLCVYGYERLRPCWRVTQAIPTALI</sequence>
<name>A0A024RUG0_HYPJR</name>
<proteinExistence type="predicted"/>
<protein>
    <submittedName>
        <fullName evidence="1">Uncharacterized protein</fullName>
    </submittedName>
</protein>
<dbReference type="Proteomes" id="UP000024376">
    <property type="component" value="Unassembled WGS sequence"/>
</dbReference>
<dbReference type="EMBL" id="KI911187">
    <property type="protein sequence ID" value="ETR96794.1"/>
    <property type="molecule type" value="Genomic_DNA"/>
</dbReference>
<dbReference type="HOGENOM" id="CLU_1082056_0_0_1"/>
<gene>
    <name evidence="1" type="ORF">M419DRAFT_93260</name>
</gene>
<dbReference type="OrthoDB" id="10261408at2759"/>
<dbReference type="AlphaFoldDB" id="A0A024RUG0"/>
<reference evidence="2" key="1">
    <citation type="journal article" date="2013" name="Ind. Biotechnol.">
        <title>Comparative genomics analysis of Trichoderma reesei strains.</title>
        <authorList>
            <person name="Koike H."/>
            <person name="Aerts A."/>
            <person name="LaButti K."/>
            <person name="Grigoriev I.V."/>
            <person name="Baker S.E."/>
        </authorList>
    </citation>
    <scope>NUCLEOTIDE SEQUENCE [LARGE SCALE GENOMIC DNA]</scope>
    <source>
        <strain evidence="2">ATCC 56765 / BCRC 32924 / NRRL 11460 / Rut C-30</strain>
    </source>
</reference>
<organism evidence="1 2">
    <name type="scientific">Hypocrea jecorina (strain ATCC 56765 / BCRC 32924 / NRRL 11460 / Rut C-30)</name>
    <name type="common">Trichoderma reesei</name>
    <dbReference type="NCBI Taxonomy" id="1344414"/>
    <lineage>
        <taxon>Eukaryota</taxon>
        <taxon>Fungi</taxon>
        <taxon>Dikarya</taxon>
        <taxon>Ascomycota</taxon>
        <taxon>Pezizomycotina</taxon>
        <taxon>Sordariomycetes</taxon>
        <taxon>Hypocreomycetidae</taxon>
        <taxon>Hypocreales</taxon>
        <taxon>Hypocreaceae</taxon>
        <taxon>Trichoderma</taxon>
    </lineage>
</organism>
<evidence type="ECO:0000313" key="2">
    <source>
        <dbReference type="Proteomes" id="UP000024376"/>
    </source>
</evidence>